<accession>A0A200QKQ1</accession>
<evidence type="ECO:0000256" key="2">
    <source>
        <dbReference type="PROSITE-ProRule" id="PRU00708"/>
    </source>
</evidence>
<dbReference type="FunFam" id="1.25.40.10:FF:001543">
    <property type="entry name" value="Pentatricopeptide repeat-containing protein At1g32415, mitochondrial"/>
    <property type="match status" value="1"/>
</dbReference>
<evidence type="ECO:0000313" key="4">
    <source>
        <dbReference type="Proteomes" id="UP000195402"/>
    </source>
</evidence>
<dbReference type="EMBL" id="MVGT01001746">
    <property type="protein sequence ID" value="OVA10977.1"/>
    <property type="molecule type" value="Genomic_DNA"/>
</dbReference>
<dbReference type="InterPro" id="IPR046960">
    <property type="entry name" value="PPR_At4g14850-like_plant"/>
</dbReference>
<name>A0A200QKQ1_MACCD</name>
<dbReference type="Gene3D" id="1.25.40.10">
    <property type="entry name" value="Tetratricopeptide repeat domain"/>
    <property type="match status" value="5"/>
</dbReference>
<dbReference type="PANTHER" id="PTHR47926">
    <property type="entry name" value="PENTATRICOPEPTIDE REPEAT-CONTAINING PROTEIN"/>
    <property type="match status" value="1"/>
</dbReference>
<evidence type="ECO:0000256" key="1">
    <source>
        <dbReference type="ARBA" id="ARBA00022737"/>
    </source>
</evidence>
<feature type="repeat" description="PPR" evidence="2">
    <location>
        <begin position="364"/>
        <end position="398"/>
    </location>
</feature>
<dbReference type="FunFam" id="1.25.40.10:FF:000090">
    <property type="entry name" value="Pentatricopeptide repeat-containing protein, chloroplastic"/>
    <property type="match status" value="1"/>
</dbReference>
<sequence>MPQRGNYSTNVVCWTSILSNFAKEGFINEAQSLFNLMPQRNLVTYNAMLSAYVQSGRINDACRFFEEMPEKNVVSWTSMLCGLTHVGRILDAKVLFDNMPDKNVISWNSMIVGLIRNGELMEAQKLFNIMPERNQVSWNSMIAGYAENYMMEEARVLFDSMLEPNVVTWTSLIAGYCRAGDVEEGYRIFRRMPDRNIVSWTAMIGGFTWNGFFKDALLVYLEMRGIKDLKPNGETFISLVYACSGLGFCRIGKQLHAHLILNGWDHDDYDGRLSKSLIHMYSEFGVMDFAHYIFSKKTNTCVLHSCNSMINGYIRIGLLEKARHLFDRIPIRDGIAWTSMISGYFHVGDVKEASYLFDRMHWRDAIAWTVMISGHMQNELFTEAIYFFSEMRFDGIKPLGSTYSTLLGASGATANLDQGKQFHCLLMKTQSIHDIILGNSLISMYAKCGQIEDAKCIFSNMITRDVVSWNSIIVGLSHHGYANEALKLYDAMQDSGTNPNSVTFLGAISACSHAGMVHRGWELFNSMSRDHVVQPGMEHYVCIVDLLGRAGKVEEAEDFVMRLPFKPGLVIWGALLGVCGLGEKNAAVARRTALRVLELDPSNSPAHVSLCNIYASIGRHGEEGMLRKEMGLKGVKKVPGCSWIVLKGSVHVFLAGDRSHPQSDELLSLLEGKF</sequence>
<feature type="repeat" description="PPR" evidence="2">
    <location>
        <begin position="103"/>
        <end position="137"/>
    </location>
</feature>
<dbReference type="Pfam" id="PF20431">
    <property type="entry name" value="E_motif"/>
    <property type="match status" value="1"/>
</dbReference>
<keyword evidence="1" id="KW-0677">Repeat</keyword>
<evidence type="ECO:0000313" key="3">
    <source>
        <dbReference type="EMBL" id="OVA10977.1"/>
    </source>
</evidence>
<feature type="repeat" description="PPR" evidence="2">
    <location>
        <begin position="165"/>
        <end position="199"/>
    </location>
</feature>
<dbReference type="GO" id="GO:0009451">
    <property type="term" value="P:RNA modification"/>
    <property type="evidence" value="ECO:0007669"/>
    <property type="project" value="InterPro"/>
</dbReference>
<protein>
    <submittedName>
        <fullName evidence="3">Pentatricopeptide repeat</fullName>
    </submittedName>
</protein>
<dbReference type="InParanoid" id="A0A200QKQ1"/>
<organism evidence="3 4">
    <name type="scientific">Macleaya cordata</name>
    <name type="common">Five-seeded plume-poppy</name>
    <name type="synonym">Bocconia cordata</name>
    <dbReference type="NCBI Taxonomy" id="56857"/>
    <lineage>
        <taxon>Eukaryota</taxon>
        <taxon>Viridiplantae</taxon>
        <taxon>Streptophyta</taxon>
        <taxon>Embryophyta</taxon>
        <taxon>Tracheophyta</taxon>
        <taxon>Spermatophyta</taxon>
        <taxon>Magnoliopsida</taxon>
        <taxon>Ranunculales</taxon>
        <taxon>Papaveraceae</taxon>
        <taxon>Papaveroideae</taxon>
        <taxon>Macleaya</taxon>
    </lineage>
</organism>
<comment type="caution">
    <text evidence="3">The sequence shown here is derived from an EMBL/GenBank/DDBJ whole genome shotgun (WGS) entry which is preliminary data.</text>
</comment>
<proteinExistence type="predicted"/>
<dbReference type="SUPFAM" id="SSF48452">
    <property type="entry name" value="TPR-like"/>
    <property type="match status" value="1"/>
</dbReference>
<dbReference type="InterPro" id="IPR046848">
    <property type="entry name" value="E_motif"/>
</dbReference>
<dbReference type="AlphaFoldDB" id="A0A200QKQ1"/>
<dbReference type="PANTHER" id="PTHR47926:SF404">
    <property type="entry name" value="(PPR) REPEAT-CONTAINING PROTEIN, PUTATIVE-RELATED"/>
    <property type="match status" value="1"/>
</dbReference>
<dbReference type="InterPro" id="IPR002885">
    <property type="entry name" value="PPR_rpt"/>
</dbReference>
<dbReference type="GO" id="GO:0048731">
    <property type="term" value="P:system development"/>
    <property type="evidence" value="ECO:0007669"/>
    <property type="project" value="UniProtKB-ARBA"/>
</dbReference>
<dbReference type="GO" id="GO:0003723">
    <property type="term" value="F:RNA binding"/>
    <property type="evidence" value="ECO:0007669"/>
    <property type="project" value="InterPro"/>
</dbReference>
<dbReference type="Pfam" id="PF13041">
    <property type="entry name" value="PPR_2"/>
    <property type="match status" value="3"/>
</dbReference>
<dbReference type="InterPro" id="IPR011990">
    <property type="entry name" value="TPR-like_helical_dom_sf"/>
</dbReference>
<gene>
    <name evidence="3" type="ORF">BVC80_1347g13</name>
</gene>
<feature type="repeat" description="PPR" evidence="2">
    <location>
        <begin position="434"/>
        <end position="464"/>
    </location>
</feature>
<dbReference type="Proteomes" id="UP000195402">
    <property type="component" value="Unassembled WGS sequence"/>
</dbReference>
<dbReference type="Pfam" id="PF01535">
    <property type="entry name" value="PPR"/>
    <property type="match status" value="6"/>
</dbReference>
<reference evidence="3 4" key="1">
    <citation type="journal article" date="2017" name="Mol. Plant">
        <title>The Genome of Medicinal Plant Macleaya cordata Provides New Insights into Benzylisoquinoline Alkaloids Metabolism.</title>
        <authorList>
            <person name="Liu X."/>
            <person name="Liu Y."/>
            <person name="Huang P."/>
            <person name="Ma Y."/>
            <person name="Qing Z."/>
            <person name="Tang Q."/>
            <person name="Cao H."/>
            <person name="Cheng P."/>
            <person name="Zheng Y."/>
            <person name="Yuan Z."/>
            <person name="Zhou Y."/>
            <person name="Liu J."/>
            <person name="Tang Z."/>
            <person name="Zhuo Y."/>
            <person name="Zhang Y."/>
            <person name="Yu L."/>
            <person name="Huang J."/>
            <person name="Yang P."/>
            <person name="Peng Q."/>
            <person name="Zhang J."/>
            <person name="Jiang W."/>
            <person name="Zhang Z."/>
            <person name="Lin K."/>
            <person name="Ro D.K."/>
            <person name="Chen X."/>
            <person name="Xiong X."/>
            <person name="Shang Y."/>
            <person name="Huang S."/>
            <person name="Zeng J."/>
        </authorList>
    </citation>
    <scope>NUCLEOTIDE SEQUENCE [LARGE SCALE GENOMIC DNA]</scope>
    <source>
        <strain evidence="4">cv. BLH2017</strain>
        <tissue evidence="3">Root</tissue>
    </source>
</reference>
<dbReference type="Pfam" id="PF12854">
    <property type="entry name" value="PPR_1"/>
    <property type="match status" value="1"/>
</dbReference>
<feature type="repeat" description="PPR" evidence="2">
    <location>
        <begin position="465"/>
        <end position="499"/>
    </location>
</feature>
<dbReference type="OrthoDB" id="757703at2759"/>
<dbReference type="NCBIfam" id="TIGR00756">
    <property type="entry name" value="PPR"/>
    <property type="match status" value="10"/>
</dbReference>
<dbReference type="OMA" id="SGHVQNE"/>
<dbReference type="PROSITE" id="PS51375">
    <property type="entry name" value="PPR"/>
    <property type="match status" value="8"/>
</dbReference>
<feature type="repeat" description="PPR" evidence="2">
    <location>
        <begin position="10"/>
        <end position="40"/>
    </location>
</feature>
<dbReference type="FunCoup" id="A0A200QKQ1">
    <property type="interactions" value="150"/>
</dbReference>
<keyword evidence="4" id="KW-1185">Reference proteome</keyword>
<feature type="repeat" description="PPR" evidence="2">
    <location>
        <begin position="333"/>
        <end position="363"/>
    </location>
</feature>
<dbReference type="FunFam" id="1.25.40.10:FF:000125">
    <property type="entry name" value="Pentatricopeptide repeat-containing protein"/>
    <property type="match status" value="1"/>
</dbReference>
<feature type="repeat" description="PPR" evidence="2">
    <location>
        <begin position="41"/>
        <end position="75"/>
    </location>
</feature>